<evidence type="ECO:0000313" key="9">
    <source>
        <dbReference type="EMBL" id="KAF2502173.1"/>
    </source>
</evidence>
<accession>A0A6A6REK7</accession>
<dbReference type="PANTHER" id="PTHR33048:SF47">
    <property type="entry name" value="INTEGRAL MEMBRANE PROTEIN-RELATED"/>
    <property type="match status" value="1"/>
</dbReference>
<evidence type="ECO:0000259" key="8">
    <source>
        <dbReference type="Pfam" id="PF20684"/>
    </source>
</evidence>
<evidence type="ECO:0000256" key="2">
    <source>
        <dbReference type="ARBA" id="ARBA00022692"/>
    </source>
</evidence>
<sequence length="386" mass="43532">MVESLQSASYGISFALCILAFLTCVLRLYSRKFIVRDFGWDDWFMVAVTASIVFQQAIFTLFIAYGGRLHLTGGDADLMLKLQTGGDADLMLKLQYVLIVQQPFYVFIHFIVKTSFLIFYLRLIPFNPFTHFVWAAIAVNTVLFIISLVIYFVTCIPLDAVIHPAAHPNAVCIPRTILFYLPSSFSIFMDLVILILPVYPLWNINVTLKRRIQMIALVSFGGVAVLASFLRIVVTKRLAAQSDLSISMLGLTIVSAVEIYIGVMAANIPGLMPIWTKHLRKRLLRKTDSNPNPYSHELSDRTPKMKGKRHSTANGLTGDTYDRKYVPHLQELWRDDASEDELVDRSPDQNTGIKVTSIVMVQRGSAPSEESMDRQYDTSGHGLDKR</sequence>
<evidence type="ECO:0000256" key="5">
    <source>
        <dbReference type="ARBA" id="ARBA00038359"/>
    </source>
</evidence>
<keyword evidence="4 7" id="KW-0472">Membrane</keyword>
<evidence type="ECO:0000256" key="6">
    <source>
        <dbReference type="SAM" id="MobiDB-lite"/>
    </source>
</evidence>
<dbReference type="GO" id="GO:0016020">
    <property type="term" value="C:membrane"/>
    <property type="evidence" value="ECO:0007669"/>
    <property type="project" value="UniProtKB-SubCell"/>
</dbReference>
<proteinExistence type="inferred from homology"/>
<comment type="subcellular location">
    <subcellularLocation>
        <location evidence="1">Membrane</location>
        <topology evidence="1">Multi-pass membrane protein</topology>
    </subcellularLocation>
</comment>
<feature type="transmembrane region" description="Helical" evidence="7">
    <location>
        <begin position="214"/>
        <end position="234"/>
    </location>
</feature>
<dbReference type="OrthoDB" id="5329176at2759"/>
<evidence type="ECO:0000256" key="4">
    <source>
        <dbReference type="ARBA" id="ARBA00023136"/>
    </source>
</evidence>
<evidence type="ECO:0000313" key="10">
    <source>
        <dbReference type="Proteomes" id="UP000799750"/>
    </source>
</evidence>
<feature type="transmembrane region" description="Helical" evidence="7">
    <location>
        <begin position="133"/>
        <end position="153"/>
    </location>
</feature>
<protein>
    <recommendedName>
        <fullName evidence="8">Rhodopsin domain-containing protein</fullName>
    </recommendedName>
</protein>
<dbReference type="PANTHER" id="PTHR33048">
    <property type="entry name" value="PTH11-LIKE INTEGRAL MEMBRANE PROTEIN (AFU_ORTHOLOGUE AFUA_5G11245)"/>
    <property type="match status" value="1"/>
</dbReference>
<evidence type="ECO:0000256" key="3">
    <source>
        <dbReference type="ARBA" id="ARBA00022989"/>
    </source>
</evidence>
<dbReference type="InterPro" id="IPR052337">
    <property type="entry name" value="SAT4-like"/>
</dbReference>
<evidence type="ECO:0000256" key="1">
    <source>
        <dbReference type="ARBA" id="ARBA00004141"/>
    </source>
</evidence>
<dbReference type="EMBL" id="MU004181">
    <property type="protein sequence ID" value="KAF2502173.1"/>
    <property type="molecule type" value="Genomic_DNA"/>
</dbReference>
<organism evidence="9 10">
    <name type="scientific">Lophium mytilinum</name>
    <dbReference type="NCBI Taxonomy" id="390894"/>
    <lineage>
        <taxon>Eukaryota</taxon>
        <taxon>Fungi</taxon>
        <taxon>Dikarya</taxon>
        <taxon>Ascomycota</taxon>
        <taxon>Pezizomycotina</taxon>
        <taxon>Dothideomycetes</taxon>
        <taxon>Pleosporomycetidae</taxon>
        <taxon>Mytilinidiales</taxon>
        <taxon>Mytilinidiaceae</taxon>
        <taxon>Lophium</taxon>
    </lineage>
</organism>
<reference evidence="9" key="1">
    <citation type="journal article" date="2020" name="Stud. Mycol.">
        <title>101 Dothideomycetes genomes: a test case for predicting lifestyles and emergence of pathogens.</title>
        <authorList>
            <person name="Haridas S."/>
            <person name="Albert R."/>
            <person name="Binder M."/>
            <person name="Bloem J."/>
            <person name="Labutti K."/>
            <person name="Salamov A."/>
            <person name="Andreopoulos B."/>
            <person name="Baker S."/>
            <person name="Barry K."/>
            <person name="Bills G."/>
            <person name="Bluhm B."/>
            <person name="Cannon C."/>
            <person name="Castanera R."/>
            <person name="Culley D."/>
            <person name="Daum C."/>
            <person name="Ezra D."/>
            <person name="Gonzalez J."/>
            <person name="Henrissat B."/>
            <person name="Kuo A."/>
            <person name="Liang C."/>
            <person name="Lipzen A."/>
            <person name="Lutzoni F."/>
            <person name="Magnuson J."/>
            <person name="Mondo S."/>
            <person name="Nolan M."/>
            <person name="Ohm R."/>
            <person name="Pangilinan J."/>
            <person name="Park H.-J."/>
            <person name="Ramirez L."/>
            <person name="Alfaro M."/>
            <person name="Sun H."/>
            <person name="Tritt A."/>
            <person name="Yoshinaga Y."/>
            <person name="Zwiers L.-H."/>
            <person name="Turgeon B."/>
            <person name="Goodwin S."/>
            <person name="Spatafora J."/>
            <person name="Crous P."/>
            <person name="Grigoriev I."/>
        </authorList>
    </citation>
    <scope>NUCLEOTIDE SEQUENCE</scope>
    <source>
        <strain evidence="9">CBS 269.34</strain>
    </source>
</reference>
<keyword evidence="3 7" id="KW-1133">Transmembrane helix</keyword>
<keyword evidence="10" id="KW-1185">Reference proteome</keyword>
<feature type="transmembrane region" description="Helical" evidence="7">
    <location>
        <begin position="42"/>
        <end position="65"/>
    </location>
</feature>
<feature type="transmembrane region" description="Helical" evidence="7">
    <location>
        <begin position="246"/>
        <end position="275"/>
    </location>
</feature>
<dbReference type="Proteomes" id="UP000799750">
    <property type="component" value="Unassembled WGS sequence"/>
</dbReference>
<feature type="transmembrane region" description="Helical" evidence="7">
    <location>
        <begin position="177"/>
        <end position="202"/>
    </location>
</feature>
<evidence type="ECO:0000256" key="7">
    <source>
        <dbReference type="SAM" id="Phobius"/>
    </source>
</evidence>
<feature type="transmembrane region" description="Helical" evidence="7">
    <location>
        <begin position="12"/>
        <end position="30"/>
    </location>
</feature>
<keyword evidence="2 7" id="KW-0812">Transmembrane</keyword>
<name>A0A6A6REK7_9PEZI</name>
<gene>
    <name evidence="9" type="ORF">BU16DRAFT_576230</name>
</gene>
<feature type="region of interest" description="Disordered" evidence="6">
    <location>
        <begin position="337"/>
        <end position="386"/>
    </location>
</feature>
<dbReference type="InterPro" id="IPR049326">
    <property type="entry name" value="Rhodopsin_dom_fungi"/>
</dbReference>
<feature type="region of interest" description="Disordered" evidence="6">
    <location>
        <begin position="286"/>
        <end position="319"/>
    </location>
</feature>
<feature type="transmembrane region" description="Helical" evidence="7">
    <location>
        <begin position="104"/>
        <end position="121"/>
    </location>
</feature>
<dbReference type="AlphaFoldDB" id="A0A6A6REK7"/>
<dbReference type="Pfam" id="PF20684">
    <property type="entry name" value="Fung_rhodopsin"/>
    <property type="match status" value="1"/>
</dbReference>
<feature type="domain" description="Rhodopsin" evidence="8">
    <location>
        <begin position="26"/>
        <end position="275"/>
    </location>
</feature>
<feature type="compositionally biased region" description="Basic and acidic residues" evidence="6">
    <location>
        <begin position="371"/>
        <end position="386"/>
    </location>
</feature>
<comment type="similarity">
    <text evidence="5">Belongs to the SAT4 family.</text>
</comment>